<dbReference type="SUPFAM" id="SSF52540">
    <property type="entry name" value="P-loop containing nucleoside triphosphate hydrolases"/>
    <property type="match status" value="1"/>
</dbReference>
<feature type="transmembrane region" description="Helical" evidence="9">
    <location>
        <begin position="525"/>
        <end position="542"/>
    </location>
</feature>
<evidence type="ECO:0000256" key="4">
    <source>
        <dbReference type="ARBA" id="ARBA00022741"/>
    </source>
</evidence>
<keyword evidence="5" id="KW-0067">ATP-binding</keyword>
<dbReference type="InterPro" id="IPR027417">
    <property type="entry name" value="P-loop_NTPase"/>
</dbReference>
<evidence type="ECO:0000256" key="8">
    <source>
        <dbReference type="SAM" id="MobiDB-lite"/>
    </source>
</evidence>
<dbReference type="Gene3D" id="3.40.50.300">
    <property type="entry name" value="P-loop containing nucleotide triphosphate hydrolases"/>
    <property type="match status" value="1"/>
</dbReference>
<dbReference type="GO" id="GO:0016020">
    <property type="term" value="C:membrane"/>
    <property type="evidence" value="ECO:0007669"/>
    <property type="project" value="UniProtKB-SubCell"/>
</dbReference>
<evidence type="ECO:0000256" key="9">
    <source>
        <dbReference type="SAM" id="Phobius"/>
    </source>
</evidence>
<keyword evidence="6 9" id="KW-1133">Transmembrane helix</keyword>
<feature type="transmembrane region" description="Helical" evidence="9">
    <location>
        <begin position="501"/>
        <end position="520"/>
    </location>
</feature>
<dbReference type="Pfam" id="PF19055">
    <property type="entry name" value="ABC2_membrane_7"/>
    <property type="match status" value="1"/>
</dbReference>
<dbReference type="InterPro" id="IPR003439">
    <property type="entry name" value="ABC_transporter-like_ATP-bd"/>
</dbReference>
<feature type="transmembrane region" description="Helical" evidence="9">
    <location>
        <begin position="358"/>
        <end position="381"/>
    </location>
</feature>
<feature type="transmembrane region" description="Helical" evidence="9">
    <location>
        <begin position="393"/>
        <end position="414"/>
    </location>
</feature>
<proteinExistence type="predicted"/>
<sequence>MAEEESKVEGAEEEVATSSHSAAKRLNSAHSGMESSVFKFKNVNFTVGPDDKKKYLLTDVTEKVRWGRVLAIMGPSGAGKTTLISSLTLDALYGYATGSVTLNGVPLTDEIFKQHCYVVKQHDKHWPYLTCRETLAYAAELYDVVEKSDLSVLVDEIIRKMGMESCADTKNSALSGGQRRRLSIGVALLKQPTLLFLDEPTSGLDAAAASSIMQEIVRVAKEERIIVVCTIHQPSTKVYNGFDQLMIMSRGRQAYSGDVNDAVTYFEGIGYSCPPAMNPAEFFLDLVNSDFTDEAAVTAILDTWEEKRPDGGSSSHHKKGFAEDDGQEGVTKVQKAPLRKEMVIMFRRHSTLILRDPILYIGRCGIFLAMCLVFALVYLSGRDNSQDQTINKFWLMVWFIGVPSNMGVVAVYALNDEFKSIIRENKNGMVTPLSYVLAKTILVFPWFFIFALFAHGIPLYLVQDAPGEAFVIELILYAAIMFVFESVAETLSVWFEDPILGMLQFMNYWFGCFVFGGFLIPKRDLYWPFELFYYIMPFSYYVRSSVHELFKNITFETCKPPGNSPVCMENGDGSEILTAFNRIMPLVSEDDTTVTDLVILIVIGVVWKLFYIAGVVYKTSRVSKFNES</sequence>
<keyword evidence="4" id="KW-0547">Nucleotide-binding</keyword>
<feature type="transmembrane region" description="Helical" evidence="9">
    <location>
        <begin position="434"/>
        <end position="462"/>
    </location>
</feature>
<dbReference type="PANTHER" id="PTHR48041:SF139">
    <property type="entry name" value="PROTEIN SCARLET"/>
    <property type="match status" value="1"/>
</dbReference>
<feature type="domain" description="ABC transporter" evidence="10">
    <location>
        <begin position="38"/>
        <end position="275"/>
    </location>
</feature>
<dbReference type="InterPro" id="IPR050352">
    <property type="entry name" value="ABCG_transporters"/>
</dbReference>
<evidence type="ECO:0000256" key="1">
    <source>
        <dbReference type="ARBA" id="ARBA00004141"/>
    </source>
</evidence>
<evidence type="ECO:0000259" key="10">
    <source>
        <dbReference type="PROSITE" id="PS50893"/>
    </source>
</evidence>
<accession>A0A7S3LEB2</accession>
<evidence type="ECO:0000256" key="3">
    <source>
        <dbReference type="ARBA" id="ARBA00022692"/>
    </source>
</evidence>
<evidence type="ECO:0000256" key="6">
    <source>
        <dbReference type="ARBA" id="ARBA00022989"/>
    </source>
</evidence>
<organism evidence="11">
    <name type="scientific">Amphora coffeiformis</name>
    <dbReference type="NCBI Taxonomy" id="265554"/>
    <lineage>
        <taxon>Eukaryota</taxon>
        <taxon>Sar</taxon>
        <taxon>Stramenopiles</taxon>
        <taxon>Ochrophyta</taxon>
        <taxon>Bacillariophyta</taxon>
        <taxon>Bacillariophyceae</taxon>
        <taxon>Bacillariophycidae</taxon>
        <taxon>Thalassiophysales</taxon>
        <taxon>Catenulaceae</taxon>
        <taxon>Amphora</taxon>
    </lineage>
</organism>
<dbReference type="SMART" id="SM00382">
    <property type="entry name" value="AAA"/>
    <property type="match status" value="1"/>
</dbReference>
<feature type="region of interest" description="Disordered" evidence="8">
    <location>
        <begin position="307"/>
        <end position="333"/>
    </location>
</feature>
<dbReference type="InterPro" id="IPR043926">
    <property type="entry name" value="ABCG_dom"/>
</dbReference>
<reference evidence="11" key="1">
    <citation type="submission" date="2021-01" db="EMBL/GenBank/DDBJ databases">
        <authorList>
            <person name="Corre E."/>
            <person name="Pelletier E."/>
            <person name="Niang G."/>
            <person name="Scheremetjew M."/>
            <person name="Finn R."/>
            <person name="Kale V."/>
            <person name="Holt S."/>
            <person name="Cochrane G."/>
            <person name="Meng A."/>
            <person name="Brown T."/>
            <person name="Cohen L."/>
        </authorList>
    </citation>
    <scope>NUCLEOTIDE SEQUENCE</scope>
    <source>
        <strain evidence="11">CCMP127</strain>
    </source>
</reference>
<feature type="compositionally biased region" description="Basic and acidic residues" evidence="8">
    <location>
        <begin position="1"/>
        <end position="10"/>
    </location>
</feature>
<dbReference type="AlphaFoldDB" id="A0A7S3LEB2"/>
<dbReference type="PROSITE" id="PS00211">
    <property type="entry name" value="ABC_TRANSPORTER_1"/>
    <property type="match status" value="1"/>
</dbReference>
<evidence type="ECO:0000256" key="5">
    <source>
        <dbReference type="ARBA" id="ARBA00022840"/>
    </source>
</evidence>
<dbReference type="GO" id="GO:0016887">
    <property type="term" value="F:ATP hydrolysis activity"/>
    <property type="evidence" value="ECO:0007669"/>
    <property type="project" value="InterPro"/>
</dbReference>
<keyword evidence="2" id="KW-0813">Transport</keyword>
<gene>
    <name evidence="11" type="ORF">ACOF00016_LOCUS16464</name>
</gene>
<dbReference type="GO" id="GO:0005524">
    <property type="term" value="F:ATP binding"/>
    <property type="evidence" value="ECO:0007669"/>
    <property type="project" value="UniProtKB-KW"/>
</dbReference>
<dbReference type="PANTHER" id="PTHR48041">
    <property type="entry name" value="ABC TRANSPORTER G FAMILY MEMBER 28"/>
    <property type="match status" value="1"/>
</dbReference>
<dbReference type="EMBL" id="HBIM01022127">
    <property type="protein sequence ID" value="CAE0419649.1"/>
    <property type="molecule type" value="Transcribed_RNA"/>
</dbReference>
<feature type="transmembrane region" description="Helical" evidence="9">
    <location>
        <begin position="474"/>
        <end position="495"/>
    </location>
</feature>
<dbReference type="InterPro" id="IPR003593">
    <property type="entry name" value="AAA+_ATPase"/>
</dbReference>
<evidence type="ECO:0000313" key="11">
    <source>
        <dbReference type="EMBL" id="CAE0419649.1"/>
    </source>
</evidence>
<dbReference type="InterPro" id="IPR017871">
    <property type="entry name" value="ABC_transporter-like_CS"/>
</dbReference>
<dbReference type="Pfam" id="PF00005">
    <property type="entry name" value="ABC_tran"/>
    <property type="match status" value="1"/>
</dbReference>
<dbReference type="Pfam" id="PF01061">
    <property type="entry name" value="ABC2_membrane"/>
    <property type="match status" value="1"/>
</dbReference>
<feature type="transmembrane region" description="Helical" evidence="9">
    <location>
        <begin position="597"/>
        <end position="617"/>
    </location>
</feature>
<evidence type="ECO:0000256" key="7">
    <source>
        <dbReference type="ARBA" id="ARBA00023136"/>
    </source>
</evidence>
<dbReference type="InterPro" id="IPR013525">
    <property type="entry name" value="ABC2_TM"/>
</dbReference>
<keyword evidence="3 9" id="KW-0812">Transmembrane</keyword>
<protein>
    <recommendedName>
        <fullName evidence="10">ABC transporter domain-containing protein</fullName>
    </recommendedName>
</protein>
<dbReference type="GO" id="GO:0140359">
    <property type="term" value="F:ABC-type transporter activity"/>
    <property type="evidence" value="ECO:0007669"/>
    <property type="project" value="InterPro"/>
</dbReference>
<comment type="subcellular location">
    <subcellularLocation>
        <location evidence="1">Membrane</location>
        <topology evidence="1">Multi-pass membrane protein</topology>
    </subcellularLocation>
</comment>
<feature type="region of interest" description="Disordered" evidence="8">
    <location>
        <begin position="1"/>
        <end position="26"/>
    </location>
</feature>
<name>A0A7S3LEB2_9STRA</name>
<keyword evidence="7 9" id="KW-0472">Membrane</keyword>
<evidence type="ECO:0000256" key="2">
    <source>
        <dbReference type="ARBA" id="ARBA00022448"/>
    </source>
</evidence>
<dbReference type="PROSITE" id="PS50893">
    <property type="entry name" value="ABC_TRANSPORTER_2"/>
    <property type="match status" value="1"/>
</dbReference>